<dbReference type="Gene3D" id="2.170.130.10">
    <property type="entry name" value="TonB-dependent receptor, plug domain"/>
    <property type="match status" value="1"/>
</dbReference>
<evidence type="ECO:0000256" key="5">
    <source>
        <dbReference type="ARBA" id="ARBA00023077"/>
    </source>
</evidence>
<evidence type="ECO:0000256" key="10">
    <source>
        <dbReference type="SAM" id="MobiDB-lite"/>
    </source>
</evidence>
<keyword evidence="3 8" id="KW-1134">Transmembrane beta strand</keyword>
<evidence type="ECO:0000256" key="4">
    <source>
        <dbReference type="ARBA" id="ARBA00022692"/>
    </source>
</evidence>
<evidence type="ECO:0000256" key="2">
    <source>
        <dbReference type="ARBA" id="ARBA00022448"/>
    </source>
</evidence>
<evidence type="ECO:0000256" key="7">
    <source>
        <dbReference type="ARBA" id="ARBA00023237"/>
    </source>
</evidence>
<dbReference type="InterPro" id="IPR039426">
    <property type="entry name" value="TonB-dep_rcpt-like"/>
</dbReference>
<proteinExistence type="inferred from homology"/>
<dbReference type="InterPro" id="IPR012910">
    <property type="entry name" value="Plug_dom"/>
</dbReference>
<evidence type="ECO:0000256" key="3">
    <source>
        <dbReference type="ARBA" id="ARBA00022452"/>
    </source>
</evidence>
<comment type="caution">
    <text evidence="13">The sequence shown here is derived from an EMBL/GenBank/DDBJ whole genome shotgun (WGS) entry which is preliminary data.</text>
</comment>
<evidence type="ECO:0000256" key="8">
    <source>
        <dbReference type="PROSITE-ProRule" id="PRU01360"/>
    </source>
</evidence>
<evidence type="ECO:0000259" key="11">
    <source>
        <dbReference type="Pfam" id="PF00593"/>
    </source>
</evidence>
<keyword evidence="14" id="KW-1185">Reference proteome</keyword>
<protein>
    <submittedName>
        <fullName evidence="13">TonB-dependent receptor plug domain-containing protein</fullName>
    </submittedName>
</protein>
<dbReference type="Proteomes" id="UP001637990">
    <property type="component" value="Unassembled WGS sequence"/>
</dbReference>
<reference evidence="13 14" key="1">
    <citation type="submission" date="2024-11" db="EMBL/GenBank/DDBJ databases">
        <title>Genome sequencing of Xanthomonas codiaei.</title>
        <authorList>
            <person name="Studholme D.J."/>
        </authorList>
    </citation>
    <scope>NUCLEOTIDE SEQUENCE [LARGE SCALE GENOMIC DNA]</scope>
    <source>
        <strain evidence="13 14">NCPPB 4350</strain>
    </source>
</reference>
<evidence type="ECO:0000256" key="9">
    <source>
        <dbReference type="RuleBase" id="RU003357"/>
    </source>
</evidence>
<organism evidence="13 14">
    <name type="scientific">Xanthomonas codiaei</name>
    <dbReference type="NCBI Taxonomy" id="56463"/>
    <lineage>
        <taxon>Bacteria</taxon>
        <taxon>Pseudomonadati</taxon>
        <taxon>Pseudomonadota</taxon>
        <taxon>Gammaproteobacteria</taxon>
        <taxon>Lysobacterales</taxon>
        <taxon>Lysobacteraceae</taxon>
        <taxon>Xanthomonas</taxon>
    </lineage>
</organism>
<keyword evidence="7 8" id="KW-0998">Cell outer membrane</keyword>
<dbReference type="Pfam" id="PF00593">
    <property type="entry name" value="TonB_dep_Rec_b-barrel"/>
    <property type="match status" value="1"/>
</dbReference>
<dbReference type="Pfam" id="PF07715">
    <property type="entry name" value="Plug"/>
    <property type="match status" value="1"/>
</dbReference>
<dbReference type="SUPFAM" id="SSF56935">
    <property type="entry name" value="Porins"/>
    <property type="match status" value="1"/>
</dbReference>
<feature type="region of interest" description="Disordered" evidence="10">
    <location>
        <begin position="162"/>
        <end position="186"/>
    </location>
</feature>
<evidence type="ECO:0000259" key="12">
    <source>
        <dbReference type="Pfam" id="PF07715"/>
    </source>
</evidence>
<dbReference type="PROSITE" id="PS52016">
    <property type="entry name" value="TONB_DEPENDENT_REC_3"/>
    <property type="match status" value="1"/>
</dbReference>
<dbReference type="InterPro" id="IPR036942">
    <property type="entry name" value="Beta-barrel_TonB_sf"/>
</dbReference>
<accession>A0ABW9MQX9</accession>
<keyword evidence="13" id="KW-0675">Receptor</keyword>
<evidence type="ECO:0000313" key="14">
    <source>
        <dbReference type="Proteomes" id="UP001637990"/>
    </source>
</evidence>
<evidence type="ECO:0000256" key="6">
    <source>
        <dbReference type="ARBA" id="ARBA00023136"/>
    </source>
</evidence>
<evidence type="ECO:0000313" key="13">
    <source>
        <dbReference type="EMBL" id="MFO3706623.1"/>
    </source>
</evidence>
<dbReference type="EMBL" id="JBJGBS010000103">
    <property type="protein sequence ID" value="MFO3706623.1"/>
    <property type="molecule type" value="Genomic_DNA"/>
</dbReference>
<dbReference type="RefSeq" id="WP_410049778.1">
    <property type="nucleotide sequence ID" value="NZ_JBJGBS010000103.1"/>
</dbReference>
<keyword evidence="6 8" id="KW-0472">Membrane</keyword>
<dbReference type="PANTHER" id="PTHR47234:SF3">
    <property type="entry name" value="SECRETIN_TONB SHORT N-TERMINAL DOMAIN-CONTAINING PROTEIN"/>
    <property type="match status" value="1"/>
</dbReference>
<sequence length="935" mass="100827">MRERLEGWGYQASSWERRPSRMRVPASCHRTGHWLHVAAGSWPHQTSCIHCPPIRRVRLKHVSATSSMEPAHHADARVSPPGAVRMETASRGVPCAVARQLLYNNNHWLQHNIAAQRPAAATRLAQTPPSRMKNRSVIRSPGLLAAGIIALACTAAPLQAQQRDSVDTSDLGQDTDAASTDTASGEQATTLAPVLVTGSHIRQGAAGGASPVIVFEKQAIERVGVATLQQFFEKLPQNFGGGANGANVANLGLDRDTGSNFGQGTSINLRSLGTGTTLTLINGHRVASSNRYQYVDVSLIPLSAVERVEILTDGASAIYGADAVGGVVNIILRSDFTGYETAVRAGTTTSGGMQEYQASQAGGWAWDGGHLLATYEFLKQDNLSATDRDFSKDVTVTPYDLYPGSRRHSVYIDAGQQLSQALSLAVTGSFAKRAMDTTISGTADETHLFPRTRQFDLFAGLTLDLPRQWQARLQGGWGRNTVRYERTTIAGTSAITARPTDMRSDTRYLELIADGELISLPAGAAHAAVGASVRRDGYDFYDYRGLEKPFDVHRTIRSAFAELNVPLLSDLPGVRALSLTAAARYDDYSDVGSTLNPKFGLLWEVADGLSLRGTYGRSYRAPVYQDMQPNNTAVVARIPNPAAASGRTVLLMLANGNPDLGPERARTWTGGVSFAPRAVPGLKIDANYYRITYQDRIDSGFAGSFPSLFLGPTAAYADILTFAPTQEQIRNASQIGLDGLGLFLSQVGPFALAPGTDQTSTEVILDNRFRNNASTAQRGVDLDASYAFDAGQTSMAINLAGQYIIDSTRRVTSTAPEVEAFNAVYLPIDLKLRGGLTATRHQASGGVFVNYADNYRDPANLRDRHVASWTTVDVNLAYRFGAASGMQDQTRVALNVQNLLDRDPPFVVNGINTGYDPTNATALGRFVSLTLTHQW</sequence>
<dbReference type="InterPro" id="IPR000531">
    <property type="entry name" value="Beta-barrel_TonB"/>
</dbReference>
<comment type="subcellular location">
    <subcellularLocation>
        <location evidence="1 8">Cell outer membrane</location>
        <topology evidence="1 8">Multi-pass membrane protein</topology>
    </subcellularLocation>
</comment>
<dbReference type="CDD" id="cd01347">
    <property type="entry name" value="ligand_gated_channel"/>
    <property type="match status" value="1"/>
</dbReference>
<feature type="domain" description="TonB-dependent receptor-like beta-barrel" evidence="11">
    <location>
        <begin position="439"/>
        <end position="899"/>
    </location>
</feature>
<dbReference type="PANTHER" id="PTHR47234">
    <property type="match status" value="1"/>
</dbReference>
<gene>
    <name evidence="13" type="ORF">ACI6Q5_16975</name>
</gene>
<keyword evidence="2 8" id="KW-0813">Transport</keyword>
<keyword evidence="5 9" id="KW-0798">TonB box</keyword>
<evidence type="ECO:0000256" key="1">
    <source>
        <dbReference type="ARBA" id="ARBA00004571"/>
    </source>
</evidence>
<dbReference type="InterPro" id="IPR037066">
    <property type="entry name" value="Plug_dom_sf"/>
</dbReference>
<name>A0ABW9MQX9_9XANT</name>
<comment type="similarity">
    <text evidence="8 9">Belongs to the TonB-dependent receptor family.</text>
</comment>
<keyword evidence="4 8" id="KW-0812">Transmembrane</keyword>
<dbReference type="Gene3D" id="2.40.170.20">
    <property type="entry name" value="TonB-dependent receptor, beta-barrel domain"/>
    <property type="match status" value="1"/>
</dbReference>
<feature type="domain" description="TonB-dependent receptor plug" evidence="12">
    <location>
        <begin position="210"/>
        <end position="327"/>
    </location>
</feature>